<comment type="caution">
    <text evidence="3">The sequence shown here is derived from an EMBL/GenBank/DDBJ whole genome shotgun (WGS) entry which is preliminary data.</text>
</comment>
<feature type="transmembrane region" description="Helical" evidence="1">
    <location>
        <begin position="69"/>
        <end position="90"/>
    </location>
</feature>
<dbReference type="AlphaFoldDB" id="I4EDJ6"/>
<keyword evidence="4" id="KW-1185">Reference proteome</keyword>
<feature type="domain" description="SPW repeat-containing integral membrane" evidence="2">
    <location>
        <begin position="16"/>
        <end position="111"/>
    </location>
</feature>
<evidence type="ECO:0000313" key="3">
    <source>
        <dbReference type="EMBL" id="CCF82758.1"/>
    </source>
</evidence>
<dbReference type="OrthoDB" id="166183at2"/>
<evidence type="ECO:0000313" key="4">
    <source>
        <dbReference type="Proteomes" id="UP000004221"/>
    </source>
</evidence>
<dbReference type="Proteomes" id="UP000004221">
    <property type="component" value="Unassembled WGS sequence"/>
</dbReference>
<keyword evidence="1" id="KW-0472">Membrane</keyword>
<protein>
    <recommendedName>
        <fullName evidence="2">SPW repeat-containing integral membrane domain-containing protein</fullName>
    </recommendedName>
</protein>
<sequence length="116" mass="12706">MTAQAPARPSALRLISIINMALGIWLLASPYLLGFTLVDAARINNGFFGPLILWFAIARLAVQDRGRWVGWFNVAFGIWVAASPFLLGFADQLKPMINNIIVGLIVALVALISTRR</sequence>
<dbReference type="Pfam" id="PF03779">
    <property type="entry name" value="SPW"/>
    <property type="match status" value="1"/>
</dbReference>
<dbReference type="EMBL" id="CAGS01000060">
    <property type="protein sequence ID" value="CCF82758.1"/>
    <property type="molecule type" value="Genomic_DNA"/>
</dbReference>
<accession>I4EDJ6</accession>
<dbReference type="InterPro" id="IPR005530">
    <property type="entry name" value="SPW"/>
</dbReference>
<feature type="transmembrane region" description="Helical" evidence="1">
    <location>
        <begin position="96"/>
        <end position="114"/>
    </location>
</feature>
<organism evidence="3 4">
    <name type="scientific">Nitrolancea hollandica Lb</name>
    <dbReference type="NCBI Taxonomy" id="1129897"/>
    <lineage>
        <taxon>Bacteria</taxon>
        <taxon>Pseudomonadati</taxon>
        <taxon>Thermomicrobiota</taxon>
        <taxon>Thermomicrobia</taxon>
        <taxon>Sphaerobacterales</taxon>
        <taxon>Sphaerobacterineae</taxon>
        <taxon>Sphaerobacteraceae</taxon>
        <taxon>Nitrolancea</taxon>
    </lineage>
</organism>
<gene>
    <name evidence="3" type="ORF">NITHO_1520006</name>
</gene>
<evidence type="ECO:0000256" key="1">
    <source>
        <dbReference type="SAM" id="Phobius"/>
    </source>
</evidence>
<proteinExistence type="predicted"/>
<feature type="transmembrane region" description="Helical" evidence="1">
    <location>
        <begin position="45"/>
        <end position="62"/>
    </location>
</feature>
<keyword evidence="1" id="KW-1133">Transmembrane helix</keyword>
<evidence type="ECO:0000259" key="2">
    <source>
        <dbReference type="Pfam" id="PF03779"/>
    </source>
</evidence>
<reference evidence="3 4" key="1">
    <citation type="journal article" date="2012" name="ISME J.">
        <title>Nitrification expanded: discovery, physiology and genomics of a nitrite-oxidizing bacterium from the phylum Chloroflexi.</title>
        <authorList>
            <person name="Sorokin D.Y."/>
            <person name="Lucker S."/>
            <person name="Vejmelkova D."/>
            <person name="Kostrikina N.A."/>
            <person name="Kleerebezem R."/>
            <person name="Rijpstra W.I."/>
            <person name="Damste J.S."/>
            <person name="Le Paslier D."/>
            <person name="Muyzer G."/>
            <person name="Wagner M."/>
            <person name="van Loosdrecht M.C."/>
            <person name="Daims H."/>
        </authorList>
    </citation>
    <scope>NUCLEOTIDE SEQUENCE [LARGE SCALE GENOMIC DNA]</scope>
    <source>
        <strain evidence="4">none</strain>
    </source>
</reference>
<dbReference type="RefSeq" id="WP_008475131.1">
    <property type="nucleotide sequence ID" value="NZ_CAGS01000060.1"/>
</dbReference>
<keyword evidence="1" id="KW-0812">Transmembrane</keyword>
<name>I4EDJ6_9BACT</name>
<feature type="transmembrane region" description="Helical" evidence="1">
    <location>
        <begin position="12"/>
        <end position="33"/>
    </location>
</feature>